<evidence type="ECO:0000256" key="5">
    <source>
        <dbReference type="ARBA" id="ARBA00022552"/>
    </source>
</evidence>
<dbReference type="GO" id="GO:0042802">
    <property type="term" value="F:identical protein binding"/>
    <property type="evidence" value="ECO:0007669"/>
    <property type="project" value="UniProtKB-ARBA"/>
</dbReference>
<dbReference type="GO" id="GO:0006364">
    <property type="term" value="P:rRNA processing"/>
    <property type="evidence" value="ECO:0007669"/>
    <property type="project" value="UniProtKB-UniRule"/>
</dbReference>
<dbReference type="GO" id="GO:0008270">
    <property type="term" value="F:zinc ion binding"/>
    <property type="evidence" value="ECO:0007669"/>
    <property type="project" value="UniProtKB-UniRule"/>
</dbReference>
<evidence type="ECO:0000256" key="11">
    <source>
        <dbReference type="ARBA" id="ARBA00049252"/>
    </source>
</evidence>
<dbReference type="STRING" id="1123323.SAMN05216245_10666"/>
<reference evidence="18 19" key="1">
    <citation type="submission" date="2016-10" db="EMBL/GenBank/DDBJ databases">
        <authorList>
            <person name="de Groot N.N."/>
        </authorList>
    </citation>
    <scope>NUCLEOTIDE SEQUENCE [LARGE SCALE GENOMIC DNA]</scope>
    <source>
        <strain evidence="18 19">DSM 9236</strain>
    </source>
</reference>
<keyword evidence="7 13" id="KW-0479">Metal-binding</keyword>
<feature type="region of interest" description="Disordered" evidence="16">
    <location>
        <begin position="171"/>
        <end position="219"/>
    </location>
</feature>
<comment type="subcellular location">
    <subcellularLocation>
        <location evidence="13">Cytoplasm</location>
    </subcellularLocation>
</comment>
<dbReference type="AlphaFoldDB" id="A0A1I2AKY9"/>
<evidence type="ECO:0000256" key="9">
    <source>
        <dbReference type="ARBA" id="ARBA00022801"/>
    </source>
</evidence>
<feature type="binding site" evidence="13">
    <location>
        <position position="124"/>
    </location>
    <ligand>
        <name>Zn(2+)</name>
        <dbReference type="ChEBI" id="CHEBI:29105"/>
        <note>catalytic</note>
    </ligand>
</feature>
<protein>
    <recommendedName>
        <fullName evidence="13">Endoribonuclease YbeY</fullName>
        <ecNumber evidence="13">3.1.-.-</ecNumber>
    </recommendedName>
</protein>
<dbReference type="HAMAP" id="MF_00009">
    <property type="entry name" value="Endoribonucl_YbeY"/>
    <property type="match status" value="1"/>
</dbReference>
<dbReference type="InterPro" id="IPR050202">
    <property type="entry name" value="Cyt/Deoxycyt_deaminase"/>
</dbReference>
<proteinExistence type="inferred from homology"/>
<keyword evidence="13" id="KW-0963">Cytoplasm</keyword>
<dbReference type="GO" id="GO:0005829">
    <property type="term" value="C:cytosol"/>
    <property type="evidence" value="ECO:0007669"/>
    <property type="project" value="TreeGrafter"/>
</dbReference>
<comment type="function">
    <text evidence="13">Single strand-specific metallo-endoribonuclease involved in late-stage 70S ribosome quality control and in maturation of the 3' terminus of the 16S rRNA.</text>
</comment>
<dbReference type="InterPro" id="IPR002125">
    <property type="entry name" value="CMP_dCMP_dom"/>
</dbReference>
<dbReference type="FunFam" id="3.40.140.10:FF:000008">
    <property type="entry name" value="Cytidine deaminase"/>
    <property type="match status" value="1"/>
</dbReference>
<dbReference type="PANTHER" id="PTHR11644:SF2">
    <property type="entry name" value="CYTIDINE DEAMINASE"/>
    <property type="match status" value="1"/>
</dbReference>
<evidence type="ECO:0000256" key="16">
    <source>
        <dbReference type="SAM" id="MobiDB-lite"/>
    </source>
</evidence>
<dbReference type="NCBIfam" id="NF004064">
    <property type="entry name" value="PRK05578.1"/>
    <property type="match status" value="1"/>
</dbReference>
<feature type="active site" description="Proton donor" evidence="14">
    <location>
        <position position="283"/>
    </location>
</feature>
<dbReference type="PROSITE" id="PS01306">
    <property type="entry name" value="UPF0054"/>
    <property type="match status" value="1"/>
</dbReference>
<name>A0A1I2AKY9_9FIRM</name>
<sequence length="359" mass="39551">MKIIFSDDQDEVKVPKEAVALLKQGLQAVAKLHKLSAKTEVSVSLVNDEVIHVLNKDYRGIDRPTDVLSFALDEAEEPQEIGGPETHLLGDIIISAETAVRQGREYGHGFNRELVYLGVHSLLHLLGYDHMNKDDKAVMREEEEKALQMIHLSQADLDRSEEKDDPDHFALAVVDAEPEKKTEKTAKSGKHKVTSAKKIKPVKNRKKSDNNAKEGEKLMGRKDIKATDKTIKKLFKKALKTRENAYVPFSKFKVGAAVLTKSGDIFTGCNVENSSFGLTVCAERVAMFNAAAAGVRPGEITMLLVAADTEDVTSPCGACRQVMAEFEIPVIVMANVRGDMKTVSLEELLPFSFKAADFA</sequence>
<keyword evidence="19" id="KW-1185">Reference proteome</keyword>
<dbReference type="InterPro" id="IPR020549">
    <property type="entry name" value="YbeY_CS"/>
</dbReference>
<evidence type="ECO:0000256" key="10">
    <source>
        <dbReference type="ARBA" id="ARBA00022833"/>
    </source>
</evidence>
<dbReference type="RefSeq" id="WP_245763660.1">
    <property type="nucleotide sequence ID" value="NZ_FONL01000006.1"/>
</dbReference>
<dbReference type="GO" id="GO:0004222">
    <property type="term" value="F:metalloendopeptidase activity"/>
    <property type="evidence" value="ECO:0007669"/>
    <property type="project" value="InterPro"/>
</dbReference>
<feature type="domain" description="CMP/dCMP-type deaminase" evidence="17">
    <location>
        <begin position="229"/>
        <end position="356"/>
    </location>
</feature>
<comment type="function">
    <text evidence="1">This enzyme scavenges exogenous and endogenous cytidine and 2'-deoxycytidine for UMP synthesis.</text>
</comment>
<evidence type="ECO:0000256" key="8">
    <source>
        <dbReference type="ARBA" id="ARBA00022759"/>
    </source>
</evidence>
<dbReference type="InterPro" id="IPR016192">
    <property type="entry name" value="APOBEC/CMP_deaminase_Zn-bd"/>
</dbReference>
<comment type="similarity">
    <text evidence="2">Belongs to the cytidine and deoxycytidylate deaminase family.</text>
</comment>
<feature type="compositionally biased region" description="Basic residues" evidence="16">
    <location>
        <begin position="187"/>
        <end position="206"/>
    </location>
</feature>
<comment type="catalytic activity">
    <reaction evidence="12">
        <text>cytidine + H2O + H(+) = uridine + NH4(+)</text>
        <dbReference type="Rhea" id="RHEA:16069"/>
        <dbReference type="ChEBI" id="CHEBI:15377"/>
        <dbReference type="ChEBI" id="CHEBI:15378"/>
        <dbReference type="ChEBI" id="CHEBI:16704"/>
        <dbReference type="ChEBI" id="CHEBI:17562"/>
        <dbReference type="ChEBI" id="CHEBI:28938"/>
        <dbReference type="EC" id="3.5.4.5"/>
    </reaction>
</comment>
<feature type="compositionally biased region" description="Basic and acidic residues" evidence="16">
    <location>
        <begin position="207"/>
        <end position="219"/>
    </location>
</feature>
<dbReference type="SUPFAM" id="SSF55486">
    <property type="entry name" value="Metalloproteases ('zincins'), catalytic domain"/>
    <property type="match status" value="1"/>
</dbReference>
<evidence type="ECO:0000256" key="7">
    <source>
        <dbReference type="ARBA" id="ARBA00022723"/>
    </source>
</evidence>
<feature type="binding site" evidence="15">
    <location>
        <position position="316"/>
    </location>
    <ligand>
        <name>Zn(2+)</name>
        <dbReference type="ChEBI" id="CHEBI:29105"/>
        <note>catalytic</note>
    </ligand>
</feature>
<dbReference type="CDD" id="cd01283">
    <property type="entry name" value="cytidine_deaminase"/>
    <property type="match status" value="1"/>
</dbReference>
<dbReference type="SUPFAM" id="SSF53927">
    <property type="entry name" value="Cytidine deaminase-like"/>
    <property type="match status" value="1"/>
</dbReference>
<comment type="cofactor">
    <cofactor evidence="13">
        <name>Zn(2+)</name>
        <dbReference type="ChEBI" id="CHEBI:29105"/>
    </cofactor>
    <text evidence="13">Binds 1 zinc ion.</text>
</comment>
<feature type="binding site" evidence="15">
    <location>
        <position position="319"/>
    </location>
    <ligand>
        <name>Zn(2+)</name>
        <dbReference type="ChEBI" id="CHEBI:29105"/>
        <note>catalytic</note>
    </ligand>
</feature>
<feature type="binding site" evidence="13">
    <location>
        <position position="130"/>
    </location>
    <ligand>
        <name>Zn(2+)</name>
        <dbReference type="ChEBI" id="CHEBI:29105"/>
        <note>catalytic</note>
    </ligand>
</feature>
<dbReference type="PROSITE" id="PS00903">
    <property type="entry name" value="CYT_DCMP_DEAMINASES_1"/>
    <property type="match status" value="1"/>
</dbReference>
<feature type="binding site" evidence="15">
    <location>
        <position position="281"/>
    </location>
    <ligand>
        <name>Zn(2+)</name>
        <dbReference type="ChEBI" id="CHEBI:29105"/>
        <note>catalytic</note>
    </ligand>
</feature>
<dbReference type="InterPro" id="IPR002036">
    <property type="entry name" value="YbeY"/>
</dbReference>
<keyword evidence="6 13" id="KW-0540">Nuclease</keyword>
<evidence type="ECO:0000313" key="19">
    <source>
        <dbReference type="Proteomes" id="UP000198896"/>
    </source>
</evidence>
<evidence type="ECO:0000259" key="17">
    <source>
        <dbReference type="PROSITE" id="PS51747"/>
    </source>
</evidence>
<dbReference type="EMBL" id="FONL01000006">
    <property type="protein sequence ID" value="SFE44556.1"/>
    <property type="molecule type" value="Genomic_DNA"/>
</dbReference>
<keyword evidence="10 13" id="KW-0862">Zinc</keyword>
<dbReference type="GO" id="GO:0055086">
    <property type="term" value="P:nucleobase-containing small molecule metabolic process"/>
    <property type="evidence" value="ECO:0007669"/>
    <property type="project" value="UniProtKB-ARBA"/>
</dbReference>
<dbReference type="Pfam" id="PF02130">
    <property type="entry name" value="YbeY"/>
    <property type="match status" value="1"/>
</dbReference>
<evidence type="ECO:0000256" key="15">
    <source>
        <dbReference type="PIRSR" id="PIRSR606262-3"/>
    </source>
</evidence>
<accession>A0A1I2AKY9</accession>
<dbReference type="Gene3D" id="3.40.140.10">
    <property type="entry name" value="Cytidine Deaminase, domain 2"/>
    <property type="match status" value="1"/>
</dbReference>
<dbReference type="NCBIfam" id="TIGR01354">
    <property type="entry name" value="cyt_deam_tetra"/>
    <property type="match status" value="1"/>
</dbReference>
<keyword evidence="9 13" id="KW-0378">Hydrolase</keyword>
<keyword evidence="5 13" id="KW-0698">rRNA processing</keyword>
<feature type="binding site" evidence="13">
    <location>
        <position position="120"/>
    </location>
    <ligand>
        <name>Zn(2+)</name>
        <dbReference type="ChEBI" id="CHEBI:29105"/>
        <note>catalytic</note>
    </ligand>
</feature>
<gene>
    <name evidence="13" type="primary">ybeY</name>
    <name evidence="18" type="ORF">SAMN05216245_10666</name>
</gene>
<evidence type="ECO:0000256" key="1">
    <source>
        <dbReference type="ARBA" id="ARBA00003949"/>
    </source>
</evidence>
<evidence type="ECO:0000256" key="6">
    <source>
        <dbReference type="ARBA" id="ARBA00022722"/>
    </source>
</evidence>
<keyword evidence="8 13" id="KW-0255">Endonuclease</keyword>
<comment type="catalytic activity">
    <reaction evidence="11">
        <text>2'-deoxycytidine + H2O + H(+) = 2'-deoxyuridine + NH4(+)</text>
        <dbReference type="Rhea" id="RHEA:13433"/>
        <dbReference type="ChEBI" id="CHEBI:15377"/>
        <dbReference type="ChEBI" id="CHEBI:15378"/>
        <dbReference type="ChEBI" id="CHEBI:15698"/>
        <dbReference type="ChEBI" id="CHEBI:16450"/>
        <dbReference type="ChEBI" id="CHEBI:28938"/>
        <dbReference type="EC" id="3.5.4.5"/>
    </reaction>
</comment>
<feature type="compositionally biased region" description="Basic and acidic residues" evidence="16">
    <location>
        <begin position="177"/>
        <end position="186"/>
    </location>
</feature>
<dbReference type="Pfam" id="PF00383">
    <property type="entry name" value="dCMP_cyt_deam_1"/>
    <property type="match status" value="1"/>
</dbReference>
<comment type="similarity">
    <text evidence="3 13">Belongs to the endoribonuclease YbeY family.</text>
</comment>
<evidence type="ECO:0000256" key="3">
    <source>
        <dbReference type="ARBA" id="ARBA00010875"/>
    </source>
</evidence>
<keyword evidence="4 13" id="KW-0690">Ribosome biogenesis</keyword>
<dbReference type="Gene3D" id="3.40.390.30">
    <property type="entry name" value="Metalloproteases ('zincins'), catalytic domain"/>
    <property type="match status" value="1"/>
</dbReference>
<evidence type="ECO:0000256" key="14">
    <source>
        <dbReference type="PIRSR" id="PIRSR606262-1"/>
    </source>
</evidence>
<dbReference type="InterPro" id="IPR006262">
    <property type="entry name" value="Cyt_deam_tetra"/>
</dbReference>
<dbReference type="EC" id="3.1.-.-" evidence="13"/>
<evidence type="ECO:0000256" key="4">
    <source>
        <dbReference type="ARBA" id="ARBA00022517"/>
    </source>
</evidence>
<dbReference type="PROSITE" id="PS51747">
    <property type="entry name" value="CYT_DCMP_DEAMINASES_2"/>
    <property type="match status" value="1"/>
</dbReference>
<evidence type="ECO:0000256" key="13">
    <source>
        <dbReference type="HAMAP-Rule" id="MF_00009"/>
    </source>
</evidence>
<evidence type="ECO:0000313" key="18">
    <source>
        <dbReference type="EMBL" id="SFE44556.1"/>
    </source>
</evidence>
<organism evidence="18 19">
    <name type="scientific">Succiniclasticum ruminis DSM 9236</name>
    <dbReference type="NCBI Taxonomy" id="1123323"/>
    <lineage>
        <taxon>Bacteria</taxon>
        <taxon>Bacillati</taxon>
        <taxon>Bacillota</taxon>
        <taxon>Negativicutes</taxon>
        <taxon>Acidaminococcales</taxon>
        <taxon>Acidaminococcaceae</taxon>
        <taxon>Succiniclasticum</taxon>
    </lineage>
</organism>
<dbReference type="GO" id="GO:0004126">
    <property type="term" value="F:cytidine deaminase activity"/>
    <property type="evidence" value="ECO:0007669"/>
    <property type="project" value="UniProtKB-EC"/>
</dbReference>
<dbReference type="GO" id="GO:0004521">
    <property type="term" value="F:RNA endonuclease activity"/>
    <property type="evidence" value="ECO:0007669"/>
    <property type="project" value="UniProtKB-UniRule"/>
</dbReference>
<dbReference type="PANTHER" id="PTHR11644">
    <property type="entry name" value="CYTIDINE DEAMINASE"/>
    <property type="match status" value="1"/>
</dbReference>
<dbReference type="NCBIfam" id="TIGR00043">
    <property type="entry name" value="rRNA maturation RNase YbeY"/>
    <property type="match status" value="1"/>
</dbReference>
<dbReference type="InterPro" id="IPR023091">
    <property type="entry name" value="MetalPrtase_cat_dom_sf_prd"/>
</dbReference>
<dbReference type="GO" id="GO:0072527">
    <property type="term" value="P:pyrimidine-containing compound metabolic process"/>
    <property type="evidence" value="ECO:0007669"/>
    <property type="project" value="UniProtKB-ARBA"/>
</dbReference>
<dbReference type="Proteomes" id="UP000198896">
    <property type="component" value="Unassembled WGS sequence"/>
</dbReference>
<evidence type="ECO:0000256" key="12">
    <source>
        <dbReference type="ARBA" id="ARBA00049558"/>
    </source>
</evidence>
<evidence type="ECO:0000256" key="2">
    <source>
        <dbReference type="ARBA" id="ARBA00006576"/>
    </source>
</evidence>
<dbReference type="InterPro" id="IPR016193">
    <property type="entry name" value="Cytidine_deaminase-like"/>
</dbReference>